<name>A0A5N6RI89_9ROSI</name>
<accession>A0A5N6RI89</accession>
<feature type="region of interest" description="Disordered" evidence="1">
    <location>
        <begin position="1"/>
        <end position="63"/>
    </location>
</feature>
<protein>
    <recommendedName>
        <fullName evidence="4">DNA polymerase delta subunit 4</fullName>
    </recommendedName>
</protein>
<dbReference type="AlphaFoldDB" id="A0A5N6RI89"/>
<dbReference type="EMBL" id="CM017326">
    <property type="protein sequence ID" value="KAE8077547.1"/>
    <property type="molecule type" value="Genomic_DNA"/>
</dbReference>
<dbReference type="GO" id="GO:0043625">
    <property type="term" value="C:delta DNA polymerase complex"/>
    <property type="evidence" value="ECO:0007669"/>
    <property type="project" value="TreeGrafter"/>
</dbReference>
<dbReference type="InterPro" id="IPR007218">
    <property type="entry name" value="DNA_pol_delta_4"/>
</dbReference>
<proteinExistence type="predicted"/>
<evidence type="ECO:0000256" key="1">
    <source>
        <dbReference type="SAM" id="MobiDB-lite"/>
    </source>
</evidence>
<gene>
    <name evidence="2" type="ORF">FH972_016104</name>
</gene>
<evidence type="ECO:0000313" key="2">
    <source>
        <dbReference type="EMBL" id="KAE8077547.1"/>
    </source>
</evidence>
<organism evidence="2 3">
    <name type="scientific">Carpinus fangiana</name>
    <dbReference type="NCBI Taxonomy" id="176857"/>
    <lineage>
        <taxon>Eukaryota</taxon>
        <taxon>Viridiplantae</taxon>
        <taxon>Streptophyta</taxon>
        <taxon>Embryophyta</taxon>
        <taxon>Tracheophyta</taxon>
        <taxon>Spermatophyta</taxon>
        <taxon>Magnoliopsida</taxon>
        <taxon>eudicotyledons</taxon>
        <taxon>Gunneridae</taxon>
        <taxon>Pentapetalae</taxon>
        <taxon>rosids</taxon>
        <taxon>fabids</taxon>
        <taxon>Fagales</taxon>
        <taxon>Betulaceae</taxon>
        <taxon>Carpinus</taxon>
    </lineage>
</organism>
<reference evidence="2 3" key="1">
    <citation type="submission" date="2019-06" db="EMBL/GenBank/DDBJ databases">
        <title>A chromosomal-level reference genome of Carpinus fangiana (Coryloideae, Betulaceae).</title>
        <authorList>
            <person name="Yang X."/>
            <person name="Wang Z."/>
            <person name="Zhang L."/>
            <person name="Hao G."/>
            <person name="Liu J."/>
            <person name="Yang Y."/>
        </authorList>
    </citation>
    <scope>NUCLEOTIDE SEQUENCE [LARGE SCALE GENOMIC DNA]</scope>
    <source>
        <strain evidence="2">Cfa_2016G</strain>
        <tissue evidence="2">Leaf</tissue>
    </source>
</reference>
<keyword evidence="3" id="KW-1185">Reference proteome</keyword>
<dbReference type="OrthoDB" id="337486at2759"/>
<dbReference type="Pfam" id="PF04081">
    <property type="entry name" value="DNA_pol_delta_4"/>
    <property type="match status" value="1"/>
</dbReference>
<dbReference type="GO" id="GO:0003887">
    <property type="term" value="F:DNA-directed DNA polymerase activity"/>
    <property type="evidence" value="ECO:0007669"/>
    <property type="project" value="TreeGrafter"/>
</dbReference>
<evidence type="ECO:0008006" key="4">
    <source>
        <dbReference type="Google" id="ProtNLM"/>
    </source>
</evidence>
<feature type="compositionally biased region" description="Polar residues" evidence="1">
    <location>
        <begin position="49"/>
        <end position="62"/>
    </location>
</feature>
<dbReference type="PANTHER" id="PTHR14303:SF0">
    <property type="entry name" value="DNA POLYMERASE DELTA SUBUNIT 4"/>
    <property type="match status" value="1"/>
</dbReference>
<dbReference type="PANTHER" id="PTHR14303">
    <property type="entry name" value="DNA POLYMERASE DELTA SUBUNIT 4"/>
    <property type="match status" value="1"/>
</dbReference>
<dbReference type="Proteomes" id="UP000327013">
    <property type="component" value="Chromosome 6"/>
</dbReference>
<sequence>MATTSGNIKGFYRQRKNSGVTKSSSNTKKASKPSSSFKRSPKGAATFGSDVTQPTALLSQGSPDLKGLSLSLSLDDYEENENVLREFDMNMAYGPCLGMTRLARWERARALGLNPPGEIEGLLKAGKVGIQCLWDGRV</sequence>
<dbReference type="GO" id="GO:0000731">
    <property type="term" value="P:DNA synthesis involved in DNA repair"/>
    <property type="evidence" value="ECO:0007669"/>
    <property type="project" value="InterPro"/>
</dbReference>
<evidence type="ECO:0000313" key="3">
    <source>
        <dbReference type="Proteomes" id="UP000327013"/>
    </source>
</evidence>
<dbReference type="GO" id="GO:0006261">
    <property type="term" value="P:DNA-templated DNA replication"/>
    <property type="evidence" value="ECO:0007669"/>
    <property type="project" value="TreeGrafter"/>
</dbReference>
<feature type="compositionally biased region" description="Low complexity" evidence="1">
    <location>
        <begin position="22"/>
        <end position="38"/>
    </location>
</feature>